<evidence type="ECO:0000313" key="1">
    <source>
        <dbReference type="EMBL" id="KRZ60777.1"/>
    </source>
</evidence>
<gene>
    <name evidence="1" type="ORF">T02_16019</name>
</gene>
<reference evidence="1 2" key="1">
    <citation type="submission" date="2015-05" db="EMBL/GenBank/DDBJ databases">
        <title>Evolution of Trichinella species and genotypes.</title>
        <authorList>
            <person name="Korhonen P.K."/>
            <person name="Edoardo P."/>
            <person name="Giuseppe L.R."/>
            <person name="Gasser R.B."/>
        </authorList>
    </citation>
    <scope>NUCLEOTIDE SEQUENCE [LARGE SCALE GENOMIC DNA]</scope>
    <source>
        <strain evidence="1">ISS10</strain>
    </source>
</reference>
<name>A0A0V1LMP2_9BILA</name>
<proteinExistence type="predicted"/>
<dbReference type="EMBL" id="JYDW01000025">
    <property type="protein sequence ID" value="KRZ60777.1"/>
    <property type="molecule type" value="Genomic_DNA"/>
</dbReference>
<dbReference type="Proteomes" id="UP000054721">
    <property type="component" value="Unassembled WGS sequence"/>
</dbReference>
<sequence length="66" mass="7133">MVNPVNGNGPNKGCQIRSEQLDNSVELTEEHSMEFTAVNAFRAMLALSVTICSCEAGNSVMNSNDR</sequence>
<accession>A0A0V1LMP2</accession>
<protein>
    <submittedName>
        <fullName evidence="1">Uncharacterized protein</fullName>
    </submittedName>
</protein>
<keyword evidence="2" id="KW-1185">Reference proteome</keyword>
<comment type="caution">
    <text evidence="1">The sequence shown here is derived from an EMBL/GenBank/DDBJ whole genome shotgun (WGS) entry which is preliminary data.</text>
</comment>
<evidence type="ECO:0000313" key="2">
    <source>
        <dbReference type="Proteomes" id="UP000054721"/>
    </source>
</evidence>
<dbReference type="AlphaFoldDB" id="A0A0V1LMP2"/>
<organism evidence="1 2">
    <name type="scientific">Trichinella nativa</name>
    <dbReference type="NCBI Taxonomy" id="6335"/>
    <lineage>
        <taxon>Eukaryota</taxon>
        <taxon>Metazoa</taxon>
        <taxon>Ecdysozoa</taxon>
        <taxon>Nematoda</taxon>
        <taxon>Enoplea</taxon>
        <taxon>Dorylaimia</taxon>
        <taxon>Trichinellida</taxon>
        <taxon>Trichinellidae</taxon>
        <taxon>Trichinella</taxon>
    </lineage>
</organism>